<evidence type="ECO:0000256" key="2">
    <source>
        <dbReference type="SAM" id="SignalP"/>
    </source>
</evidence>
<keyword evidence="4" id="KW-1185">Reference proteome</keyword>
<dbReference type="WBParaSite" id="SRAE_0000056200.1">
    <property type="protein sequence ID" value="SRAE_0000056200.1"/>
    <property type="gene ID" value="WBGene00256308"/>
</dbReference>
<evidence type="ECO:0000313" key="5">
    <source>
        <dbReference type="WBParaSite" id="SRAE_0000056200.1"/>
    </source>
</evidence>
<evidence type="ECO:0000313" key="6">
    <source>
        <dbReference type="WormBase" id="SRAE_0000056200"/>
    </source>
</evidence>
<feature type="chain" id="PRO_5015031271" evidence="2">
    <location>
        <begin position="24"/>
        <end position="247"/>
    </location>
</feature>
<accession>A0A090MSZ6</accession>
<feature type="coiled-coil region" evidence="1">
    <location>
        <begin position="203"/>
        <end position="230"/>
    </location>
</feature>
<name>A0A090MSZ6_STRRB</name>
<reference evidence="3" key="1">
    <citation type="submission" date="2014-09" db="EMBL/GenBank/DDBJ databases">
        <authorList>
            <person name="Aslett A.Martin."/>
        </authorList>
    </citation>
    <scope>NUCLEOTIDE SEQUENCE</scope>
    <source>
        <strain evidence="3">ED321 Heterogonic</strain>
    </source>
</reference>
<dbReference type="CTD" id="36373806"/>
<organism evidence="3">
    <name type="scientific">Strongyloides ratti</name>
    <name type="common">Parasitic roundworm</name>
    <dbReference type="NCBI Taxonomy" id="34506"/>
    <lineage>
        <taxon>Eukaryota</taxon>
        <taxon>Metazoa</taxon>
        <taxon>Ecdysozoa</taxon>
        <taxon>Nematoda</taxon>
        <taxon>Chromadorea</taxon>
        <taxon>Rhabditida</taxon>
        <taxon>Tylenchina</taxon>
        <taxon>Panagrolaimomorpha</taxon>
        <taxon>Strongyloidoidea</taxon>
        <taxon>Strongyloididae</taxon>
        <taxon>Strongyloides</taxon>
    </lineage>
</organism>
<evidence type="ECO:0000313" key="3">
    <source>
        <dbReference type="EMBL" id="CEF61438.1"/>
    </source>
</evidence>
<dbReference type="Proteomes" id="UP000035682">
    <property type="component" value="Unplaced"/>
</dbReference>
<proteinExistence type="predicted"/>
<reference evidence="5" key="3">
    <citation type="submission" date="2020-12" db="UniProtKB">
        <authorList>
            <consortium name="WormBaseParasite"/>
        </authorList>
    </citation>
    <scope>IDENTIFICATION</scope>
</reference>
<sequence>MSSAMNILSSLTFFVLFVSLVFSKSLNFEDKNLIDLSNLKNVLASVILNDEKNNNIIKKRQDSFISSTFINRNGLQINGGLANLNTSVIQEQKQKQLPLNSILSLLQQHLKSVLNQLSFLITELELVPSNNTFGTIQNGLLFISKSYELNDQDLADNSLTAQDVPSGVILNDEVDNHIIEKRQRSSKTKKNRQRKRRQLTVSINSILTSLAQLQQQLTNVQAQIMQLTATTTTVATTTTTSTAAAIP</sequence>
<protein>
    <submittedName>
        <fullName evidence="5">Basic-leucine zipper domain-containing protein</fullName>
    </submittedName>
</protein>
<feature type="signal peptide" evidence="2">
    <location>
        <begin position="1"/>
        <end position="23"/>
    </location>
</feature>
<evidence type="ECO:0000256" key="1">
    <source>
        <dbReference type="SAM" id="Coils"/>
    </source>
</evidence>
<dbReference type="AlphaFoldDB" id="A0A090MSZ6"/>
<keyword evidence="2" id="KW-0732">Signal</keyword>
<evidence type="ECO:0000313" key="4">
    <source>
        <dbReference type="Proteomes" id="UP000035682"/>
    </source>
</evidence>
<dbReference type="EMBL" id="LN609408">
    <property type="protein sequence ID" value="CEF61438.1"/>
    <property type="molecule type" value="Genomic_DNA"/>
</dbReference>
<dbReference type="WormBase" id="SRAE_0000056200">
    <property type="protein sequence ID" value="SRP11291"/>
    <property type="gene ID" value="WBGene00256308"/>
</dbReference>
<reference evidence="4" key="2">
    <citation type="submission" date="2014-09" db="EMBL/GenBank/DDBJ databases">
        <authorList>
            <person name="Martin A.A."/>
        </authorList>
    </citation>
    <scope>NUCLEOTIDE SEQUENCE</scope>
    <source>
        <strain evidence="4">ED321</strain>
    </source>
</reference>
<gene>
    <name evidence="3 5 6" type="ORF">SRAE_0000056200</name>
</gene>
<dbReference type="RefSeq" id="XP_024500647.1">
    <property type="nucleotide sequence ID" value="XM_024646468.1"/>
</dbReference>
<keyword evidence="1" id="KW-0175">Coiled coil</keyword>
<dbReference type="GeneID" id="36373806"/>